<keyword evidence="7" id="KW-1185">Reference proteome</keyword>
<keyword evidence="2" id="KW-1015">Disulfide bond</keyword>
<gene>
    <name evidence="6" type="ORF">CHS0354_038647</name>
</gene>
<accession>A0AAE0T7E1</accession>
<keyword evidence="4" id="KW-0393">Immunoglobulin domain</keyword>
<organism evidence="6 7">
    <name type="scientific">Potamilus streckersoni</name>
    <dbReference type="NCBI Taxonomy" id="2493646"/>
    <lineage>
        <taxon>Eukaryota</taxon>
        <taxon>Metazoa</taxon>
        <taxon>Spiralia</taxon>
        <taxon>Lophotrochozoa</taxon>
        <taxon>Mollusca</taxon>
        <taxon>Bivalvia</taxon>
        <taxon>Autobranchia</taxon>
        <taxon>Heteroconchia</taxon>
        <taxon>Palaeoheterodonta</taxon>
        <taxon>Unionida</taxon>
        <taxon>Unionoidea</taxon>
        <taxon>Unionidae</taxon>
        <taxon>Ambleminae</taxon>
        <taxon>Lampsilini</taxon>
        <taxon>Potamilus</taxon>
    </lineage>
</organism>
<dbReference type="InterPro" id="IPR036179">
    <property type="entry name" value="Ig-like_dom_sf"/>
</dbReference>
<dbReference type="InterPro" id="IPR003599">
    <property type="entry name" value="Ig_sub"/>
</dbReference>
<protein>
    <recommendedName>
        <fullName evidence="5">Ig-like domain-containing protein</fullName>
    </recommendedName>
</protein>
<evidence type="ECO:0000313" key="7">
    <source>
        <dbReference type="Proteomes" id="UP001195483"/>
    </source>
</evidence>
<sequence length="102" mass="11497">MSISLIGNFLADGPDNISLSHSVSYFYIEEHAKFTIECFASCHPNCKYLWKGHDTTESKTLVITSFEKEDAGNYTCYVTNQETNDTLNSKSIILDVKAYVDI</sequence>
<dbReference type="PANTHER" id="PTHR44337">
    <property type="entry name" value="CARCINOEMBRYONIC ANTIGEN-RELATED CELL ADHESION MOLECULE 8"/>
    <property type="match status" value="1"/>
</dbReference>
<dbReference type="CDD" id="cd00096">
    <property type="entry name" value="Ig"/>
    <property type="match status" value="1"/>
</dbReference>
<dbReference type="InterPro" id="IPR007110">
    <property type="entry name" value="Ig-like_dom"/>
</dbReference>
<dbReference type="Pfam" id="PF13927">
    <property type="entry name" value="Ig_3"/>
    <property type="match status" value="1"/>
</dbReference>
<dbReference type="PROSITE" id="PS50835">
    <property type="entry name" value="IG_LIKE"/>
    <property type="match status" value="1"/>
</dbReference>
<reference evidence="6" key="2">
    <citation type="journal article" date="2021" name="Genome Biol. Evol.">
        <title>Developing a high-quality reference genome for a parasitic bivalve with doubly uniparental inheritance (Bivalvia: Unionida).</title>
        <authorList>
            <person name="Smith C.H."/>
        </authorList>
    </citation>
    <scope>NUCLEOTIDE SEQUENCE</scope>
    <source>
        <strain evidence="6">CHS0354</strain>
        <tissue evidence="6">Mantle</tissue>
    </source>
</reference>
<dbReference type="AlphaFoldDB" id="A0AAE0T7E1"/>
<proteinExistence type="predicted"/>
<dbReference type="SUPFAM" id="SSF48726">
    <property type="entry name" value="Immunoglobulin"/>
    <property type="match status" value="1"/>
</dbReference>
<keyword evidence="3" id="KW-0325">Glycoprotein</keyword>
<evidence type="ECO:0000313" key="6">
    <source>
        <dbReference type="EMBL" id="KAK3605210.1"/>
    </source>
</evidence>
<dbReference type="Gene3D" id="2.60.40.10">
    <property type="entry name" value="Immunoglobulins"/>
    <property type="match status" value="1"/>
</dbReference>
<dbReference type="PANTHER" id="PTHR44337:SF10">
    <property type="entry name" value="CARCINOEMBRYONIC ANTIGEN-RELATED CELL ADHESION MOLECULE 18"/>
    <property type="match status" value="1"/>
</dbReference>
<dbReference type="SMART" id="SM00409">
    <property type="entry name" value="IG"/>
    <property type="match status" value="1"/>
</dbReference>
<reference evidence="6" key="1">
    <citation type="journal article" date="2021" name="Genome Biol. Evol.">
        <title>A High-Quality Reference Genome for a Parasitic Bivalve with Doubly Uniparental Inheritance (Bivalvia: Unionida).</title>
        <authorList>
            <person name="Smith C.H."/>
        </authorList>
    </citation>
    <scope>NUCLEOTIDE SEQUENCE</scope>
    <source>
        <strain evidence="6">CHS0354</strain>
    </source>
</reference>
<reference evidence="6" key="3">
    <citation type="submission" date="2023-05" db="EMBL/GenBank/DDBJ databases">
        <authorList>
            <person name="Smith C.H."/>
        </authorList>
    </citation>
    <scope>NUCLEOTIDE SEQUENCE</scope>
    <source>
        <strain evidence="6">CHS0354</strain>
        <tissue evidence="6">Mantle</tissue>
    </source>
</reference>
<dbReference type="EMBL" id="JAEAOA010002243">
    <property type="protein sequence ID" value="KAK3605210.1"/>
    <property type="molecule type" value="Genomic_DNA"/>
</dbReference>
<name>A0AAE0T7E1_9BIVA</name>
<evidence type="ECO:0000256" key="4">
    <source>
        <dbReference type="ARBA" id="ARBA00023319"/>
    </source>
</evidence>
<feature type="domain" description="Ig-like" evidence="5">
    <location>
        <begin position="14"/>
        <end position="93"/>
    </location>
</feature>
<evidence type="ECO:0000256" key="3">
    <source>
        <dbReference type="ARBA" id="ARBA00023180"/>
    </source>
</evidence>
<evidence type="ECO:0000259" key="5">
    <source>
        <dbReference type="PROSITE" id="PS50835"/>
    </source>
</evidence>
<evidence type="ECO:0000256" key="2">
    <source>
        <dbReference type="ARBA" id="ARBA00023157"/>
    </source>
</evidence>
<evidence type="ECO:0000256" key="1">
    <source>
        <dbReference type="ARBA" id="ARBA00022729"/>
    </source>
</evidence>
<comment type="caution">
    <text evidence="6">The sequence shown here is derived from an EMBL/GenBank/DDBJ whole genome shotgun (WGS) entry which is preliminary data.</text>
</comment>
<dbReference type="InterPro" id="IPR013783">
    <property type="entry name" value="Ig-like_fold"/>
</dbReference>
<keyword evidence="1" id="KW-0732">Signal</keyword>
<dbReference type="Proteomes" id="UP001195483">
    <property type="component" value="Unassembled WGS sequence"/>
</dbReference>
<dbReference type="InterPro" id="IPR052598">
    <property type="entry name" value="IgSF_CEA-related"/>
</dbReference>